<evidence type="ECO:0000259" key="2">
    <source>
        <dbReference type="Pfam" id="PF20448"/>
    </source>
</evidence>
<protein>
    <recommendedName>
        <fullName evidence="2">DUF6705 domain-containing protein</fullName>
    </recommendedName>
</protein>
<dbReference type="InterPro" id="IPR046551">
    <property type="entry name" value="DUF6705"/>
</dbReference>
<keyword evidence="4" id="KW-1185">Reference proteome</keyword>
<accession>A0A2U8QY18</accession>
<feature type="chain" id="PRO_5016019861" description="DUF6705 domain-containing protein" evidence="1">
    <location>
        <begin position="20"/>
        <end position="194"/>
    </location>
</feature>
<dbReference type="OrthoDB" id="1274930at2"/>
<dbReference type="Pfam" id="PF20448">
    <property type="entry name" value="DUF6705"/>
    <property type="match status" value="1"/>
</dbReference>
<sequence>MKTLLNILCLLLISINVNCQVTQILPLNGGEMSYGSYRKDLNNELPFWVGTWEGVSNGKKYVFEFTFFQQHLSQYDIDKYYYYDEIKGKFKVIDLNTNAILYNGLNATVYDDYTITNLVLRGNSLLLLFQDGEINCCNTAEFYLIKDSNSPDQIMYKDFSYGEYGCLSNNPCLYNDQLDIPMFLPTQDFVLTRQ</sequence>
<evidence type="ECO:0000256" key="1">
    <source>
        <dbReference type="SAM" id="SignalP"/>
    </source>
</evidence>
<dbReference type="RefSeq" id="WP_109570144.1">
    <property type="nucleotide sequence ID" value="NZ_CP029463.1"/>
</dbReference>
<dbReference type="KEGG" id="fse:DI487_13750"/>
<organism evidence="3 4">
    <name type="scientific">Flavobacterium sediminis</name>
    <dbReference type="NCBI Taxonomy" id="2201181"/>
    <lineage>
        <taxon>Bacteria</taxon>
        <taxon>Pseudomonadati</taxon>
        <taxon>Bacteroidota</taxon>
        <taxon>Flavobacteriia</taxon>
        <taxon>Flavobacteriales</taxon>
        <taxon>Flavobacteriaceae</taxon>
        <taxon>Flavobacterium</taxon>
    </lineage>
</organism>
<feature type="signal peptide" evidence="1">
    <location>
        <begin position="1"/>
        <end position="19"/>
    </location>
</feature>
<dbReference type="AlphaFoldDB" id="A0A2U8QY18"/>
<evidence type="ECO:0000313" key="4">
    <source>
        <dbReference type="Proteomes" id="UP000245429"/>
    </source>
</evidence>
<name>A0A2U8QY18_9FLAO</name>
<dbReference type="Proteomes" id="UP000245429">
    <property type="component" value="Chromosome"/>
</dbReference>
<dbReference type="EMBL" id="CP029463">
    <property type="protein sequence ID" value="AWM14806.1"/>
    <property type="molecule type" value="Genomic_DNA"/>
</dbReference>
<keyword evidence="1" id="KW-0732">Signal</keyword>
<proteinExistence type="predicted"/>
<gene>
    <name evidence="3" type="ORF">DI487_13750</name>
</gene>
<evidence type="ECO:0000313" key="3">
    <source>
        <dbReference type="EMBL" id="AWM14806.1"/>
    </source>
</evidence>
<feature type="domain" description="DUF6705" evidence="2">
    <location>
        <begin position="1"/>
        <end position="106"/>
    </location>
</feature>
<reference evidence="3 4" key="1">
    <citation type="submission" date="2018-05" db="EMBL/GenBank/DDBJ databases">
        <title>Flavobacterium sp. MEBiC07310.</title>
        <authorList>
            <person name="Baek K."/>
        </authorList>
    </citation>
    <scope>NUCLEOTIDE SEQUENCE [LARGE SCALE GENOMIC DNA]</scope>
    <source>
        <strain evidence="3 4">MEBiC07310</strain>
    </source>
</reference>